<dbReference type="Proteomes" id="UP000285650">
    <property type="component" value="Unassembled WGS sequence"/>
</dbReference>
<organism evidence="2 4">
    <name type="scientific">Bacteroides intestinalis</name>
    <dbReference type="NCBI Taxonomy" id="329854"/>
    <lineage>
        <taxon>Bacteria</taxon>
        <taxon>Pseudomonadati</taxon>
        <taxon>Bacteroidota</taxon>
        <taxon>Bacteroidia</taxon>
        <taxon>Bacteroidales</taxon>
        <taxon>Bacteroidaceae</taxon>
        <taxon>Bacteroides</taxon>
    </lineage>
</organism>
<dbReference type="Proteomes" id="UP000283850">
    <property type="component" value="Unassembled WGS sequence"/>
</dbReference>
<evidence type="ECO:0000313" key="2">
    <source>
        <dbReference type="EMBL" id="RHE90368.1"/>
    </source>
</evidence>
<dbReference type="EMBL" id="QRZF01000002">
    <property type="protein sequence ID" value="RGV57023.1"/>
    <property type="molecule type" value="Genomic_DNA"/>
</dbReference>
<sequence length="77" mass="8721">MKIVIFVVSILWSINAVLEPGLVRTNSVSIHLDLTRSWYGLDTGLVRAWSGLGVYLVCIKKKAIPSFYNLFFYICPN</sequence>
<name>A0A414L6Y7_9BACE</name>
<evidence type="ECO:0000313" key="3">
    <source>
        <dbReference type="Proteomes" id="UP000283850"/>
    </source>
</evidence>
<accession>A0A414L6Y7</accession>
<proteinExistence type="predicted"/>
<reference evidence="3 4" key="1">
    <citation type="submission" date="2018-08" db="EMBL/GenBank/DDBJ databases">
        <title>A genome reference for cultivated species of the human gut microbiota.</title>
        <authorList>
            <person name="Zou Y."/>
            <person name="Xue W."/>
            <person name="Luo G."/>
        </authorList>
    </citation>
    <scope>NUCLEOTIDE SEQUENCE [LARGE SCALE GENOMIC DNA]</scope>
    <source>
        <strain evidence="1 3">AF14-32</strain>
        <strain evidence="2 4">AM27-17</strain>
    </source>
</reference>
<dbReference type="AlphaFoldDB" id="A0A414L6Y7"/>
<evidence type="ECO:0000313" key="4">
    <source>
        <dbReference type="Proteomes" id="UP000285650"/>
    </source>
</evidence>
<dbReference type="EMBL" id="QSKV01000010">
    <property type="protein sequence ID" value="RHE90368.1"/>
    <property type="molecule type" value="Genomic_DNA"/>
</dbReference>
<comment type="caution">
    <text evidence="2">The sequence shown here is derived from an EMBL/GenBank/DDBJ whole genome shotgun (WGS) entry which is preliminary data.</text>
</comment>
<protein>
    <submittedName>
        <fullName evidence="2">Uncharacterized protein</fullName>
    </submittedName>
</protein>
<gene>
    <name evidence="2" type="ORF">DW712_15170</name>
    <name evidence="1" type="ORF">DWW10_02830</name>
</gene>
<evidence type="ECO:0000313" key="1">
    <source>
        <dbReference type="EMBL" id="RGV57023.1"/>
    </source>
</evidence>